<evidence type="ECO:0000313" key="3">
    <source>
        <dbReference type="Proteomes" id="UP000589896"/>
    </source>
</evidence>
<gene>
    <name evidence="2" type="ORF">H0E82_06055</name>
</gene>
<evidence type="ECO:0000313" key="2">
    <source>
        <dbReference type="EMBL" id="NYZ62325.1"/>
    </source>
</evidence>
<keyword evidence="3" id="KW-1185">Reference proteome</keyword>
<accession>A0A7Z0QRA2</accession>
<feature type="chain" id="PRO_5030637954" description="DUF4124 domain-containing protein" evidence="1">
    <location>
        <begin position="28"/>
        <end position="215"/>
    </location>
</feature>
<evidence type="ECO:0000256" key="1">
    <source>
        <dbReference type="SAM" id="SignalP"/>
    </source>
</evidence>
<evidence type="ECO:0008006" key="4">
    <source>
        <dbReference type="Google" id="ProtNLM"/>
    </source>
</evidence>
<dbReference type="EMBL" id="JACCJZ010000013">
    <property type="protein sequence ID" value="NYZ62325.1"/>
    <property type="molecule type" value="Genomic_DNA"/>
</dbReference>
<dbReference type="AlphaFoldDB" id="A0A7Z0QRA2"/>
<dbReference type="RefSeq" id="WP_180544548.1">
    <property type="nucleotide sequence ID" value="NZ_JACCJZ010000013.1"/>
</dbReference>
<protein>
    <recommendedName>
        <fullName evidence="4">DUF4124 domain-containing protein</fullName>
    </recommendedName>
</protein>
<reference evidence="2 3" key="1">
    <citation type="submission" date="2020-07" db="EMBL/GenBank/DDBJ databases">
        <title>isolation of Luteimonas sp. SJ-16.</title>
        <authorList>
            <person name="Huang X.-X."/>
            <person name="Xu L."/>
            <person name="Sun J.-Q."/>
        </authorList>
    </citation>
    <scope>NUCLEOTIDE SEQUENCE [LARGE SCALE GENOMIC DNA]</scope>
    <source>
        <strain evidence="2 3">SJ-16</strain>
    </source>
</reference>
<dbReference type="Proteomes" id="UP000589896">
    <property type="component" value="Unassembled WGS sequence"/>
</dbReference>
<feature type="signal peptide" evidence="1">
    <location>
        <begin position="1"/>
        <end position="27"/>
    </location>
</feature>
<sequence>MRSRPLRAGALALALLALGAATPFQVAATPTVIYRCTAPDGAVTFQNDTPCAAGLQQQRRVIDIAAPLPAFVAPAPPVERPPAVPMISTLPAAAPGLRTGPDAQRAAPPALFACRVFDGSTYWREDAAAPPRCRPLATVGIGGLPGMGAGQACEMHEDVCEAVPEAGLCGAWENRVREAEFRWRFGESGARDAARIEYERLFTALQASTCAHPAE</sequence>
<comment type="caution">
    <text evidence="2">The sequence shown here is derived from an EMBL/GenBank/DDBJ whole genome shotgun (WGS) entry which is preliminary data.</text>
</comment>
<proteinExistence type="predicted"/>
<name>A0A7Z0QRA2_9GAMM</name>
<keyword evidence="1" id="KW-0732">Signal</keyword>
<organism evidence="2 3">
    <name type="scientific">Luteimonas deserti</name>
    <dbReference type="NCBI Taxonomy" id="2752306"/>
    <lineage>
        <taxon>Bacteria</taxon>
        <taxon>Pseudomonadati</taxon>
        <taxon>Pseudomonadota</taxon>
        <taxon>Gammaproteobacteria</taxon>
        <taxon>Lysobacterales</taxon>
        <taxon>Lysobacteraceae</taxon>
        <taxon>Luteimonas</taxon>
    </lineage>
</organism>